<keyword evidence="1" id="KW-0812">Transmembrane</keyword>
<organism evidence="2 3">
    <name type="scientific">Gemmobacter lanyuensis</name>
    <dbReference type="NCBI Taxonomy" id="1054497"/>
    <lineage>
        <taxon>Bacteria</taxon>
        <taxon>Pseudomonadati</taxon>
        <taxon>Pseudomonadota</taxon>
        <taxon>Alphaproteobacteria</taxon>
        <taxon>Rhodobacterales</taxon>
        <taxon>Paracoccaceae</taxon>
        <taxon>Gemmobacter</taxon>
    </lineage>
</organism>
<comment type="caution">
    <text evidence="2">The sequence shown here is derived from an EMBL/GenBank/DDBJ whole genome shotgun (WGS) entry which is preliminary data.</text>
</comment>
<evidence type="ECO:0000313" key="3">
    <source>
        <dbReference type="Proteomes" id="UP000628984"/>
    </source>
</evidence>
<gene>
    <name evidence="2" type="ORF">GCM10011452_00720</name>
</gene>
<keyword evidence="1" id="KW-0472">Membrane</keyword>
<reference evidence="2" key="1">
    <citation type="journal article" date="2014" name="Int. J. Syst. Evol. Microbiol.">
        <title>Complete genome sequence of Corynebacterium casei LMG S-19264T (=DSM 44701T), isolated from a smear-ripened cheese.</title>
        <authorList>
            <consortium name="US DOE Joint Genome Institute (JGI-PGF)"/>
            <person name="Walter F."/>
            <person name="Albersmeier A."/>
            <person name="Kalinowski J."/>
            <person name="Ruckert C."/>
        </authorList>
    </citation>
    <scope>NUCLEOTIDE SEQUENCE</scope>
    <source>
        <strain evidence="2">KCTC 23714</strain>
    </source>
</reference>
<keyword evidence="1" id="KW-1133">Transmembrane helix</keyword>
<reference evidence="2" key="2">
    <citation type="submission" date="2020-09" db="EMBL/GenBank/DDBJ databases">
        <authorList>
            <person name="Sun Q."/>
            <person name="Kim S."/>
        </authorList>
    </citation>
    <scope>NUCLEOTIDE SEQUENCE</scope>
    <source>
        <strain evidence="2">KCTC 23714</strain>
    </source>
</reference>
<dbReference type="RefSeq" id="WP_373296030.1">
    <property type="nucleotide sequence ID" value="NZ_BMYQ01000001.1"/>
</dbReference>
<name>A0A918IKV1_9RHOB</name>
<proteinExistence type="predicted"/>
<dbReference type="AlphaFoldDB" id="A0A918IKV1"/>
<keyword evidence="3" id="KW-1185">Reference proteome</keyword>
<dbReference type="Proteomes" id="UP000628984">
    <property type="component" value="Unassembled WGS sequence"/>
</dbReference>
<accession>A0A918IKV1</accession>
<feature type="transmembrane region" description="Helical" evidence="1">
    <location>
        <begin position="6"/>
        <end position="29"/>
    </location>
</feature>
<feature type="transmembrane region" description="Helical" evidence="1">
    <location>
        <begin position="49"/>
        <end position="72"/>
    </location>
</feature>
<protein>
    <submittedName>
        <fullName evidence="2">Uncharacterized protein</fullName>
    </submittedName>
</protein>
<evidence type="ECO:0000313" key="2">
    <source>
        <dbReference type="EMBL" id="GGW21222.1"/>
    </source>
</evidence>
<sequence>MVMDWLIGVGAVVSLAGIAGLIWCILLALKARSTSTNDEEMRLRLQRVVLLNMGALGISALGLMIVVSGILLS</sequence>
<dbReference type="EMBL" id="BMYQ01000001">
    <property type="protein sequence ID" value="GGW21222.1"/>
    <property type="molecule type" value="Genomic_DNA"/>
</dbReference>
<evidence type="ECO:0000256" key="1">
    <source>
        <dbReference type="SAM" id="Phobius"/>
    </source>
</evidence>